<name>A0AAU9EUX7_9BACT</name>
<feature type="domain" description="PAS" evidence="7">
    <location>
        <begin position="6"/>
        <end position="51"/>
    </location>
</feature>
<dbReference type="Pfam" id="PF25601">
    <property type="entry name" value="AAA_lid_14"/>
    <property type="match status" value="1"/>
</dbReference>
<evidence type="ECO:0000256" key="3">
    <source>
        <dbReference type="ARBA" id="ARBA00023015"/>
    </source>
</evidence>
<proteinExistence type="predicted"/>
<dbReference type="Gene3D" id="1.10.10.60">
    <property type="entry name" value="Homeodomain-like"/>
    <property type="match status" value="1"/>
</dbReference>
<dbReference type="PROSITE" id="PS50112">
    <property type="entry name" value="PAS"/>
    <property type="match status" value="1"/>
</dbReference>
<keyword evidence="3" id="KW-0805">Transcription regulation</keyword>
<dbReference type="InterPro" id="IPR058031">
    <property type="entry name" value="AAA_lid_NorR"/>
</dbReference>
<dbReference type="SUPFAM" id="SSF55785">
    <property type="entry name" value="PYP-like sensor domain (PAS domain)"/>
    <property type="match status" value="1"/>
</dbReference>
<evidence type="ECO:0000259" key="7">
    <source>
        <dbReference type="PROSITE" id="PS50112"/>
    </source>
</evidence>
<dbReference type="InterPro" id="IPR025944">
    <property type="entry name" value="Sigma_54_int_dom_CS"/>
</dbReference>
<dbReference type="InterPro" id="IPR000014">
    <property type="entry name" value="PAS"/>
</dbReference>
<gene>
    <name evidence="9" type="ORF">FAK_06390</name>
</gene>
<dbReference type="RefSeq" id="WP_338605312.1">
    <property type="nucleotide sequence ID" value="NZ_AP028679.1"/>
</dbReference>
<dbReference type="Pfam" id="PF00989">
    <property type="entry name" value="PAS"/>
    <property type="match status" value="1"/>
</dbReference>
<dbReference type="KEGG" id="dmp:FAK_06390"/>
<dbReference type="InterPro" id="IPR013767">
    <property type="entry name" value="PAS_fold"/>
</dbReference>
<evidence type="ECO:0000259" key="8">
    <source>
        <dbReference type="PROSITE" id="PS50113"/>
    </source>
</evidence>
<dbReference type="InterPro" id="IPR002078">
    <property type="entry name" value="Sigma_54_int"/>
</dbReference>
<reference evidence="10" key="1">
    <citation type="journal article" date="2023" name="Arch. Microbiol.">
        <title>Desulfoferula mesophilus gen. nov. sp. nov., a mesophilic sulfate-reducing bacterium isolated from a brackish lake sediment.</title>
        <authorList>
            <person name="Watanabe T."/>
            <person name="Yabe T."/>
            <person name="Tsuji J.M."/>
            <person name="Fukui M."/>
        </authorList>
    </citation>
    <scope>NUCLEOTIDE SEQUENCE [LARGE SCALE GENOMIC DNA]</scope>
    <source>
        <strain evidence="10">12FAK</strain>
    </source>
</reference>
<dbReference type="GO" id="GO:0043565">
    <property type="term" value="F:sequence-specific DNA binding"/>
    <property type="evidence" value="ECO:0007669"/>
    <property type="project" value="InterPro"/>
</dbReference>
<dbReference type="Gene3D" id="1.10.8.60">
    <property type="match status" value="1"/>
</dbReference>
<dbReference type="FunFam" id="3.40.50.300:FF:000006">
    <property type="entry name" value="DNA-binding transcriptional regulator NtrC"/>
    <property type="match status" value="1"/>
</dbReference>
<dbReference type="Pfam" id="PF02954">
    <property type="entry name" value="HTH_8"/>
    <property type="match status" value="1"/>
</dbReference>
<dbReference type="Proteomes" id="UP001366166">
    <property type="component" value="Chromosome"/>
</dbReference>
<dbReference type="CDD" id="cd00130">
    <property type="entry name" value="PAS"/>
    <property type="match status" value="1"/>
</dbReference>
<dbReference type="InterPro" id="IPR009057">
    <property type="entry name" value="Homeodomain-like_sf"/>
</dbReference>
<keyword evidence="1" id="KW-0547">Nucleotide-binding</keyword>
<dbReference type="NCBIfam" id="TIGR00229">
    <property type="entry name" value="sensory_box"/>
    <property type="match status" value="1"/>
</dbReference>
<dbReference type="SMART" id="SM00382">
    <property type="entry name" value="AAA"/>
    <property type="match status" value="1"/>
</dbReference>
<dbReference type="PRINTS" id="PR01590">
    <property type="entry name" value="HTHFIS"/>
</dbReference>
<dbReference type="SUPFAM" id="SSF46689">
    <property type="entry name" value="Homeodomain-like"/>
    <property type="match status" value="1"/>
</dbReference>
<dbReference type="AlphaFoldDB" id="A0AAU9EUX7"/>
<dbReference type="InterPro" id="IPR027417">
    <property type="entry name" value="P-loop_NTPase"/>
</dbReference>
<evidence type="ECO:0000313" key="9">
    <source>
        <dbReference type="EMBL" id="BEQ13573.1"/>
    </source>
</evidence>
<feature type="domain" description="Sigma-54 factor interaction" evidence="6">
    <location>
        <begin position="150"/>
        <end position="379"/>
    </location>
</feature>
<keyword evidence="10" id="KW-1185">Reference proteome</keyword>
<dbReference type="EMBL" id="AP028679">
    <property type="protein sequence ID" value="BEQ13573.1"/>
    <property type="molecule type" value="Genomic_DNA"/>
</dbReference>
<evidence type="ECO:0000313" key="10">
    <source>
        <dbReference type="Proteomes" id="UP001366166"/>
    </source>
</evidence>
<dbReference type="PANTHER" id="PTHR32071">
    <property type="entry name" value="TRANSCRIPTIONAL REGULATORY PROTEIN"/>
    <property type="match status" value="1"/>
</dbReference>
<dbReference type="GO" id="GO:0006355">
    <property type="term" value="P:regulation of DNA-templated transcription"/>
    <property type="evidence" value="ECO:0007669"/>
    <property type="project" value="InterPro"/>
</dbReference>
<keyword evidence="4" id="KW-0804">Transcription</keyword>
<dbReference type="Pfam" id="PF00158">
    <property type="entry name" value="Sigma54_activat"/>
    <property type="match status" value="1"/>
</dbReference>
<dbReference type="PROSITE" id="PS00675">
    <property type="entry name" value="SIGMA54_INTERACT_1"/>
    <property type="match status" value="1"/>
</dbReference>
<feature type="region of interest" description="Disordered" evidence="5">
    <location>
        <begin position="396"/>
        <end position="427"/>
    </location>
</feature>
<dbReference type="PROSITE" id="PS50113">
    <property type="entry name" value="PAC"/>
    <property type="match status" value="1"/>
</dbReference>
<evidence type="ECO:0000256" key="2">
    <source>
        <dbReference type="ARBA" id="ARBA00022840"/>
    </source>
</evidence>
<dbReference type="SMART" id="SM00086">
    <property type="entry name" value="PAC"/>
    <property type="match status" value="1"/>
</dbReference>
<evidence type="ECO:0000256" key="1">
    <source>
        <dbReference type="ARBA" id="ARBA00022741"/>
    </source>
</evidence>
<dbReference type="CDD" id="cd00009">
    <property type="entry name" value="AAA"/>
    <property type="match status" value="1"/>
</dbReference>
<dbReference type="PROSITE" id="PS00688">
    <property type="entry name" value="SIGMA54_INTERACT_3"/>
    <property type="match status" value="1"/>
</dbReference>
<dbReference type="InterPro" id="IPR002197">
    <property type="entry name" value="HTH_Fis"/>
</dbReference>
<evidence type="ECO:0000259" key="6">
    <source>
        <dbReference type="PROSITE" id="PS50045"/>
    </source>
</evidence>
<dbReference type="SMART" id="SM00091">
    <property type="entry name" value="PAS"/>
    <property type="match status" value="2"/>
</dbReference>
<dbReference type="SUPFAM" id="SSF52540">
    <property type="entry name" value="P-loop containing nucleoside triphosphate hydrolases"/>
    <property type="match status" value="1"/>
</dbReference>
<accession>A0AAU9EUX7</accession>
<dbReference type="InterPro" id="IPR025662">
    <property type="entry name" value="Sigma_54_int_dom_ATP-bd_1"/>
</dbReference>
<protein>
    <submittedName>
        <fullName evidence="9">Sigma-54-dependent Fis family transcriptional regulator</fullName>
    </submittedName>
</protein>
<dbReference type="InterPro" id="IPR003593">
    <property type="entry name" value="AAA+_ATPase"/>
</dbReference>
<dbReference type="Gene3D" id="3.30.450.20">
    <property type="entry name" value="PAS domain"/>
    <property type="match status" value="1"/>
</dbReference>
<evidence type="ECO:0000256" key="4">
    <source>
        <dbReference type="ARBA" id="ARBA00023163"/>
    </source>
</evidence>
<sequence length="471" mass="52579">MAHQEIGRHWRSILDTLGDGVAIIDPGGEVLMVNQAMCRLTGYEAHELVGRPCTVFNCDACARSRRSQRGGWCELFSGEQPENQEISCRLIRKDGTYLPALKVAALLRDADGELLGAVETVTDLTAISRRDQRINELSHQLADEEDFMGMVGQSPAMRRVYHLIEKAAQGHIPVLIHGESGTGKELVARAIHDLGERREGPYVVFNCAALSESLFESELFGHVKGAFTGAHRHRVGRLETAHGGDFFMDEIGELPVSCQVKLLRVLEEKHIERVGDQRGLFVDVRFIAATNRDLGGMLRAGQFREDLYFRLNVIPIHLPPLRERREDLPALVEHFLARLRRRTAKDISGVSRQVMERFTAYHWPGNVRELRTALEYAFVLADHGLIELEQLPPHLQGRAAPPASAAPAPSFAPLRPSDSPEDERQRRELVEALKAAGGNQSRAAKLLGVSRATVYNRMNRLGVELKKSVRD</sequence>
<dbReference type="PROSITE" id="PS50045">
    <property type="entry name" value="SIGMA54_INTERACT_4"/>
    <property type="match status" value="1"/>
</dbReference>
<dbReference type="InterPro" id="IPR000700">
    <property type="entry name" value="PAS-assoc_C"/>
</dbReference>
<organism evidence="9 10">
    <name type="scientific">Desulfoferula mesophila</name>
    <dbReference type="NCBI Taxonomy" id="3058419"/>
    <lineage>
        <taxon>Bacteria</taxon>
        <taxon>Pseudomonadati</taxon>
        <taxon>Thermodesulfobacteriota</taxon>
        <taxon>Desulfarculia</taxon>
        <taxon>Desulfarculales</taxon>
        <taxon>Desulfarculaceae</taxon>
        <taxon>Desulfoferula</taxon>
    </lineage>
</organism>
<feature type="compositionally biased region" description="Low complexity" evidence="5">
    <location>
        <begin position="399"/>
        <end position="413"/>
    </location>
</feature>
<feature type="domain" description="PAC" evidence="8">
    <location>
        <begin position="84"/>
        <end position="136"/>
    </location>
</feature>
<dbReference type="GO" id="GO:0005524">
    <property type="term" value="F:ATP binding"/>
    <property type="evidence" value="ECO:0007669"/>
    <property type="project" value="UniProtKB-KW"/>
</dbReference>
<keyword evidence="2" id="KW-0067">ATP-binding</keyword>
<evidence type="ECO:0000256" key="5">
    <source>
        <dbReference type="SAM" id="MobiDB-lite"/>
    </source>
</evidence>
<dbReference type="Gene3D" id="3.40.50.300">
    <property type="entry name" value="P-loop containing nucleotide triphosphate hydrolases"/>
    <property type="match status" value="1"/>
</dbReference>
<dbReference type="InterPro" id="IPR001610">
    <property type="entry name" value="PAC"/>
</dbReference>
<dbReference type="InterPro" id="IPR035965">
    <property type="entry name" value="PAS-like_dom_sf"/>
</dbReference>